<feature type="transmembrane region" description="Helical" evidence="6">
    <location>
        <begin position="207"/>
        <end position="237"/>
    </location>
</feature>
<name>D3Q5E6_STANL</name>
<keyword evidence="5 6" id="KW-0472">Membrane</keyword>
<evidence type="ECO:0000313" key="8">
    <source>
        <dbReference type="Proteomes" id="UP000000844"/>
    </source>
</evidence>
<keyword evidence="4 6" id="KW-1133">Transmembrane helix</keyword>
<protein>
    <recommendedName>
        <fullName evidence="9">Polysaccharide biosynthesis protein</fullName>
    </recommendedName>
</protein>
<keyword evidence="8" id="KW-1185">Reference proteome</keyword>
<reference evidence="7 8" key="1">
    <citation type="journal article" date="2009" name="Stand. Genomic Sci.">
        <title>Complete genome sequence of Stackebrandtia nassauensis type strain (LLR-40K-21).</title>
        <authorList>
            <person name="Munk C."/>
            <person name="Lapidus A."/>
            <person name="Copeland A."/>
            <person name="Jando M."/>
            <person name="Mayilraj S."/>
            <person name="Glavina Del Rio T."/>
            <person name="Nolan M."/>
            <person name="Chen F."/>
            <person name="Lucas S."/>
            <person name="Tice H."/>
            <person name="Cheng J.F."/>
            <person name="Han C."/>
            <person name="Detter J.C."/>
            <person name="Bruce D."/>
            <person name="Goodwin L."/>
            <person name="Chain P."/>
            <person name="Pitluck S."/>
            <person name="Goker M."/>
            <person name="Ovchinikova G."/>
            <person name="Pati A."/>
            <person name="Ivanova N."/>
            <person name="Mavromatis K."/>
            <person name="Chen A."/>
            <person name="Palaniappan K."/>
            <person name="Land M."/>
            <person name="Hauser L."/>
            <person name="Chang Y.J."/>
            <person name="Jeffries C.D."/>
            <person name="Bristow J."/>
            <person name="Eisen J.A."/>
            <person name="Markowitz V."/>
            <person name="Hugenholtz P."/>
            <person name="Kyrpides N.C."/>
            <person name="Klenk H.P."/>
        </authorList>
    </citation>
    <scope>NUCLEOTIDE SEQUENCE [LARGE SCALE GENOMIC DNA]</scope>
    <source>
        <strain evidence="8">DSM 44728 / CIP 108903 / NRRL B-16338 / NBRC 102104 / LLR-40K-21</strain>
    </source>
</reference>
<feature type="transmembrane region" description="Helical" evidence="6">
    <location>
        <begin position="79"/>
        <end position="104"/>
    </location>
</feature>
<evidence type="ECO:0000256" key="3">
    <source>
        <dbReference type="ARBA" id="ARBA00022692"/>
    </source>
</evidence>
<dbReference type="RefSeq" id="WP_013021577.1">
    <property type="nucleotide sequence ID" value="NC_013947.1"/>
</dbReference>
<evidence type="ECO:0000256" key="1">
    <source>
        <dbReference type="ARBA" id="ARBA00004651"/>
    </source>
</evidence>
<feature type="transmembrane region" description="Helical" evidence="6">
    <location>
        <begin position="243"/>
        <end position="265"/>
    </location>
</feature>
<evidence type="ECO:0000256" key="2">
    <source>
        <dbReference type="ARBA" id="ARBA00022475"/>
    </source>
</evidence>
<sequence>MTIGRRLSWGLADQAVIAAANAGNGLLATVFLPPAEAGIVLVCLATVYVAMGLNRAFIGDVLLAQASRFEGTSRRRMHTDAIATACCSGTAVAVVLALLWLLWPGRLLDPLIYLVPFIPALFAHDTARYSYQSQLRQRSAFVIDIAWVLVQGGLVGIGAALGALSGPWLLVAWGLGACIGAIVYLLRGGIVPWRGRPVRWLAHTRKLSVWFTGSAVIGQAQIQLIALLIPSLLGAAAFAGLRLAHLVILQPIQNLVLASMGLLVPRTSTLTEAGNIEGLRNQTKKVVVIALGLAVVLLAVVTLAAEPVLSWYQGGAYAEVAPLAWPVGIQAGIYLLQIPFTATVRGMRQGKLVFLQYALFTVTSLLGVGIGATTFGLTGAAWGLTVGSAVGLAVMIYLAMYAMRQLTTPPVRQSLVPAESSA</sequence>
<accession>D3Q5E6</accession>
<feature type="transmembrane region" description="Helical" evidence="6">
    <location>
        <begin position="286"/>
        <end position="303"/>
    </location>
</feature>
<feature type="transmembrane region" description="Helical" evidence="6">
    <location>
        <begin position="381"/>
        <end position="403"/>
    </location>
</feature>
<dbReference type="HOGENOM" id="CLU_038929_0_0_11"/>
<feature type="transmembrane region" description="Helical" evidence="6">
    <location>
        <begin position="354"/>
        <end position="375"/>
    </location>
</feature>
<organism evidence="7 8">
    <name type="scientific">Stackebrandtia nassauensis (strain DSM 44728 / CIP 108903 / NRRL B-16338 / NBRC 102104 / LLR-40K-21)</name>
    <dbReference type="NCBI Taxonomy" id="446470"/>
    <lineage>
        <taxon>Bacteria</taxon>
        <taxon>Bacillati</taxon>
        <taxon>Actinomycetota</taxon>
        <taxon>Actinomycetes</taxon>
        <taxon>Glycomycetales</taxon>
        <taxon>Glycomycetaceae</taxon>
        <taxon>Stackebrandtia</taxon>
    </lineage>
</organism>
<dbReference type="eggNOG" id="COG2244">
    <property type="taxonomic scope" value="Bacteria"/>
</dbReference>
<dbReference type="GO" id="GO:0005886">
    <property type="term" value="C:plasma membrane"/>
    <property type="evidence" value="ECO:0007669"/>
    <property type="project" value="UniProtKB-SubCell"/>
</dbReference>
<feature type="transmembrane region" description="Helical" evidence="6">
    <location>
        <begin position="110"/>
        <end position="127"/>
    </location>
</feature>
<dbReference type="EMBL" id="CP001778">
    <property type="protein sequence ID" value="ADD46006.1"/>
    <property type="molecule type" value="Genomic_DNA"/>
</dbReference>
<evidence type="ECO:0008006" key="9">
    <source>
        <dbReference type="Google" id="ProtNLM"/>
    </source>
</evidence>
<comment type="subcellular location">
    <subcellularLocation>
        <location evidence="1">Cell membrane</location>
        <topology evidence="1">Multi-pass membrane protein</topology>
    </subcellularLocation>
</comment>
<dbReference type="STRING" id="446470.Snas_6390"/>
<dbReference type="AlphaFoldDB" id="D3Q5E6"/>
<evidence type="ECO:0000313" key="7">
    <source>
        <dbReference type="EMBL" id="ADD46006.1"/>
    </source>
</evidence>
<gene>
    <name evidence="7" type="ordered locus">Snas_6390</name>
</gene>
<dbReference type="KEGG" id="sna:Snas_6390"/>
<dbReference type="PANTHER" id="PTHR30250:SF11">
    <property type="entry name" value="O-ANTIGEN TRANSPORTER-RELATED"/>
    <property type="match status" value="1"/>
</dbReference>
<keyword evidence="2" id="KW-1003">Cell membrane</keyword>
<evidence type="ECO:0000256" key="6">
    <source>
        <dbReference type="SAM" id="Phobius"/>
    </source>
</evidence>
<evidence type="ECO:0000256" key="5">
    <source>
        <dbReference type="ARBA" id="ARBA00023136"/>
    </source>
</evidence>
<feature type="transmembrane region" description="Helical" evidence="6">
    <location>
        <begin position="139"/>
        <end position="161"/>
    </location>
</feature>
<proteinExistence type="predicted"/>
<dbReference type="InterPro" id="IPR050833">
    <property type="entry name" value="Poly_Biosynth_Transport"/>
</dbReference>
<feature type="transmembrane region" description="Helical" evidence="6">
    <location>
        <begin position="167"/>
        <end position="186"/>
    </location>
</feature>
<keyword evidence="3 6" id="KW-0812">Transmembrane</keyword>
<dbReference type="PANTHER" id="PTHR30250">
    <property type="entry name" value="PST FAMILY PREDICTED COLANIC ACID TRANSPORTER"/>
    <property type="match status" value="1"/>
</dbReference>
<dbReference type="Proteomes" id="UP000000844">
    <property type="component" value="Chromosome"/>
</dbReference>
<dbReference type="OrthoDB" id="3380728at2"/>
<feature type="transmembrane region" description="Helical" evidence="6">
    <location>
        <begin position="323"/>
        <end position="342"/>
    </location>
</feature>
<feature type="transmembrane region" description="Helical" evidence="6">
    <location>
        <begin position="38"/>
        <end position="58"/>
    </location>
</feature>
<evidence type="ECO:0000256" key="4">
    <source>
        <dbReference type="ARBA" id="ARBA00022989"/>
    </source>
</evidence>